<evidence type="ECO:0000256" key="2">
    <source>
        <dbReference type="ARBA" id="ARBA00010992"/>
    </source>
</evidence>
<dbReference type="EMBL" id="ML743611">
    <property type="protein sequence ID" value="KAE8133814.1"/>
    <property type="molecule type" value="Genomic_DNA"/>
</dbReference>
<dbReference type="PROSITE" id="PS50850">
    <property type="entry name" value="MFS"/>
    <property type="match status" value="1"/>
</dbReference>
<protein>
    <recommendedName>
        <fullName evidence="6">Major facilitator superfamily (MFS) profile domain-containing protein</fullName>
    </recommendedName>
</protein>
<evidence type="ECO:0000256" key="3">
    <source>
        <dbReference type="ARBA" id="ARBA00022692"/>
    </source>
</evidence>
<comment type="subcellular location">
    <subcellularLocation>
        <location evidence="1">Membrane</location>
        <topology evidence="1">Multi-pass membrane protein</topology>
    </subcellularLocation>
</comment>
<dbReference type="GeneID" id="43644878"/>
<dbReference type="InterPro" id="IPR036259">
    <property type="entry name" value="MFS_trans_sf"/>
</dbReference>
<dbReference type="PANTHER" id="PTHR48022:SF54">
    <property type="entry name" value="GLUCOSE TRANSPORTER, PUTATIVE (AFU_ORTHOLOGUE AFUA_8G00890)-RELATED"/>
    <property type="match status" value="1"/>
</dbReference>
<dbReference type="Gene3D" id="1.20.1250.20">
    <property type="entry name" value="MFS general substrate transporter like domains"/>
    <property type="match status" value="2"/>
</dbReference>
<evidence type="ECO:0000259" key="6">
    <source>
        <dbReference type="PROSITE" id="PS50850"/>
    </source>
</evidence>
<evidence type="ECO:0000313" key="7">
    <source>
        <dbReference type="EMBL" id="KAE8133814.1"/>
    </source>
</evidence>
<keyword evidence="4" id="KW-1133">Transmembrane helix</keyword>
<accession>A0A5N6SL06</accession>
<dbReference type="SUPFAM" id="SSF103473">
    <property type="entry name" value="MFS general substrate transporter"/>
    <property type="match status" value="1"/>
</dbReference>
<organism evidence="7 8">
    <name type="scientific">Aspergillus pseudotamarii</name>
    <dbReference type="NCBI Taxonomy" id="132259"/>
    <lineage>
        <taxon>Eukaryota</taxon>
        <taxon>Fungi</taxon>
        <taxon>Dikarya</taxon>
        <taxon>Ascomycota</taxon>
        <taxon>Pezizomycotina</taxon>
        <taxon>Eurotiomycetes</taxon>
        <taxon>Eurotiomycetidae</taxon>
        <taxon>Eurotiales</taxon>
        <taxon>Aspergillaceae</taxon>
        <taxon>Aspergillus</taxon>
        <taxon>Aspergillus subgen. Circumdati</taxon>
    </lineage>
</organism>
<sequence>MAAGMTSQGNVYLAELVPRDIRGRIVGFQQGTISLGIFATYLIAYACTYHTWGFRLSWGLQGIPGIIHRVSLLFFPESPRWLAAPLSWIYCAEIFPFRQRTKGVALSTAINEIVKIILGYTMDVGFENL</sequence>
<keyword evidence="8" id="KW-1185">Reference proteome</keyword>
<evidence type="ECO:0000256" key="1">
    <source>
        <dbReference type="ARBA" id="ARBA00004141"/>
    </source>
</evidence>
<evidence type="ECO:0000256" key="5">
    <source>
        <dbReference type="ARBA" id="ARBA00023136"/>
    </source>
</evidence>
<evidence type="ECO:0000313" key="8">
    <source>
        <dbReference type="Proteomes" id="UP000325672"/>
    </source>
</evidence>
<keyword evidence="3" id="KW-0812">Transmembrane</keyword>
<dbReference type="GO" id="GO:0005351">
    <property type="term" value="F:carbohydrate:proton symporter activity"/>
    <property type="evidence" value="ECO:0007669"/>
    <property type="project" value="TreeGrafter"/>
</dbReference>
<dbReference type="RefSeq" id="XP_031909877.1">
    <property type="nucleotide sequence ID" value="XM_032060668.1"/>
</dbReference>
<dbReference type="OrthoDB" id="4142200at2759"/>
<dbReference type="GO" id="GO:0016020">
    <property type="term" value="C:membrane"/>
    <property type="evidence" value="ECO:0007669"/>
    <property type="project" value="UniProtKB-SubCell"/>
</dbReference>
<dbReference type="InterPro" id="IPR050360">
    <property type="entry name" value="MFS_Sugar_Transporters"/>
</dbReference>
<evidence type="ECO:0000256" key="4">
    <source>
        <dbReference type="ARBA" id="ARBA00022989"/>
    </source>
</evidence>
<dbReference type="Pfam" id="PF00083">
    <property type="entry name" value="Sugar_tr"/>
    <property type="match status" value="1"/>
</dbReference>
<name>A0A5N6SL06_ASPPS</name>
<gene>
    <name evidence="7" type="ORF">BDV38DRAFT_286436</name>
</gene>
<proteinExistence type="inferred from homology"/>
<dbReference type="InterPro" id="IPR020846">
    <property type="entry name" value="MFS_dom"/>
</dbReference>
<dbReference type="Proteomes" id="UP000325672">
    <property type="component" value="Unassembled WGS sequence"/>
</dbReference>
<dbReference type="InterPro" id="IPR005828">
    <property type="entry name" value="MFS_sugar_transport-like"/>
</dbReference>
<reference evidence="7 8" key="1">
    <citation type="submission" date="2019-04" db="EMBL/GenBank/DDBJ databases">
        <title>Friends and foes A comparative genomics study of 23 Aspergillus species from section Flavi.</title>
        <authorList>
            <consortium name="DOE Joint Genome Institute"/>
            <person name="Kjaerbolling I."/>
            <person name="Vesth T."/>
            <person name="Frisvad J.C."/>
            <person name="Nybo J.L."/>
            <person name="Theobald S."/>
            <person name="Kildgaard S."/>
            <person name="Isbrandt T."/>
            <person name="Kuo A."/>
            <person name="Sato A."/>
            <person name="Lyhne E.K."/>
            <person name="Kogle M.E."/>
            <person name="Wiebenga A."/>
            <person name="Kun R.S."/>
            <person name="Lubbers R.J."/>
            <person name="Makela M.R."/>
            <person name="Barry K."/>
            <person name="Chovatia M."/>
            <person name="Clum A."/>
            <person name="Daum C."/>
            <person name="Haridas S."/>
            <person name="He G."/>
            <person name="LaButti K."/>
            <person name="Lipzen A."/>
            <person name="Mondo S."/>
            <person name="Riley R."/>
            <person name="Salamov A."/>
            <person name="Simmons B.A."/>
            <person name="Magnuson J.K."/>
            <person name="Henrissat B."/>
            <person name="Mortensen U.H."/>
            <person name="Larsen T.O."/>
            <person name="Devries R.P."/>
            <person name="Grigoriev I.V."/>
            <person name="Machida M."/>
            <person name="Baker S.E."/>
            <person name="Andersen M.R."/>
        </authorList>
    </citation>
    <scope>NUCLEOTIDE SEQUENCE [LARGE SCALE GENOMIC DNA]</scope>
    <source>
        <strain evidence="7 8">CBS 117625</strain>
    </source>
</reference>
<comment type="similarity">
    <text evidence="2">Belongs to the major facilitator superfamily. Sugar transporter (TC 2.A.1.1) family.</text>
</comment>
<keyword evidence="5" id="KW-0472">Membrane</keyword>
<dbReference type="PANTHER" id="PTHR48022">
    <property type="entry name" value="PLASTIDIC GLUCOSE TRANSPORTER 4"/>
    <property type="match status" value="1"/>
</dbReference>
<feature type="domain" description="Major facilitator superfamily (MFS) profile" evidence="6">
    <location>
        <begin position="1"/>
        <end position="129"/>
    </location>
</feature>
<dbReference type="AlphaFoldDB" id="A0A5N6SL06"/>